<name>A0A318MZC8_9PROT</name>
<dbReference type="GO" id="GO:0005886">
    <property type="term" value="C:plasma membrane"/>
    <property type="evidence" value="ECO:0007669"/>
    <property type="project" value="TreeGrafter"/>
</dbReference>
<evidence type="ECO:0000313" key="2">
    <source>
        <dbReference type="EMBL" id="PXZ00787.1"/>
    </source>
</evidence>
<evidence type="ECO:0000313" key="3">
    <source>
        <dbReference type="Proteomes" id="UP000247565"/>
    </source>
</evidence>
<dbReference type="EMBL" id="QGLT01000002">
    <property type="protein sequence ID" value="PXZ00787.1"/>
    <property type="molecule type" value="Genomic_DNA"/>
</dbReference>
<organism evidence="2 3">
    <name type="scientific">Commensalibacter melissae</name>
    <dbReference type="NCBI Taxonomy" id="2070537"/>
    <lineage>
        <taxon>Bacteria</taxon>
        <taxon>Pseudomonadati</taxon>
        <taxon>Pseudomonadota</taxon>
        <taxon>Alphaproteobacteria</taxon>
        <taxon>Acetobacterales</taxon>
        <taxon>Acetobacteraceae</taxon>
    </lineage>
</organism>
<feature type="transmembrane region" description="Helical" evidence="1">
    <location>
        <begin position="57"/>
        <end position="80"/>
    </location>
</feature>
<dbReference type="InterPro" id="IPR007383">
    <property type="entry name" value="DUF445"/>
</dbReference>
<dbReference type="InterPro" id="IPR016024">
    <property type="entry name" value="ARM-type_fold"/>
</dbReference>
<feature type="transmembrane region" description="Helical" evidence="1">
    <location>
        <begin position="408"/>
        <end position="429"/>
    </location>
</feature>
<dbReference type="PROSITE" id="PS51257">
    <property type="entry name" value="PROKAR_LIPOPROTEIN"/>
    <property type="match status" value="1"/>
</dbReference>
<keyword evidence="3" id="KW-1185">Reference proteome</keyword>
<feature type="transmembrane region" description="Helical" evidence="1">
    <location>
        <begin position="25"/>
        <end position="45"/>
    </location>
</feature>
<keyword evidence="1" id="KW-1133">Transmembrane helix</keyword>
<gene>
    <name evidence="2" type="ORF">DK869_05180</name>
</gene>
<proteinExistence type="predicted"/>
<keyword evidence="1" id="KW-0812">Transmembrane</keyword>
<dbReference type="PANTHER" id="PTHR38442:SF1">
    <property type="entry name" value="INNER MEMBRANE PROTEIN"/>
    <property type="match status" value="1"/>
</dbReference>
<dbReference type="AlphaFoldDB" id="A0A318MZC8"/>
<keyword evidence="1" id="KW-0472">Membrane</keyword>
<dbReference type="Proteomes" id="UP000247565">
    <property type="component" value="Unassembled WGS sequence"/>
</dbReference>
<reference evidence="2 3" key="1">
    <citation type="submission" date="2018-05" db="EMBL/GenBank/DDBJ databases">
        <title>Reference genomes for bee gut microbiota database.</title>
        <authorList>
            <person name="Ellegaard K.M."/>
        </authorList>
    </citation>
    <scope>NUCLEOTIDE SEQUENCE [LARGE SCALE GENOMIC DNA]</scope>
    <source>
        <strain evidence="2 3">ESL0284</strain>
    </source>
</reference>
<sequence>MLKAMNKVSSSDDHVKIIFLRYHRLATFLLLIMGCITLLGYYLTTYTEIKHNFWVELILAGSQAGFIGGCADWFAVTALFRHPMGLPIPHTAILPKQKKRLGYGLGWFIAQYIFTEKDITLILKKMDLPSFLGKYLDKTENIEYLSSILLKSLPDFLDRIEDGRISNLITKIINRLLSGESISPFIGRIIRTMLDIDQHQDIISFILEILKKTLKEKESSLREMIHSRVEEQGGRFLGWMIGDSIATKVLVAVNKEMDRIDPHNDAVREKIGQWIKDEIDKIENDPERVKNISEAFRQIVNHESIQEWRENLWKKIRKFIHDDARNEDGWFRNVIIDSIHYFSELLQKDPKIRKKINKAILKLISRSLPNFKEGLIRFTETAVSQWDSQALVDRLECRIGKDLQYIRINGSIVGFSIGIIFFLFVKLFFNP</sequence>
<comment type="caution">
    <text evidence="2">The sequence shown here is derived from an EMBL/GenBank/DDBJ whole genome shotgun (WGS) entry which is preliminary data.</text>
</comment>
<dbReference type="PANTHER" id="PTHR38442">
    <property type="entry name" value="INNER MEMBRANE PROTEIN-RELATED"/>
    <property type="match status" value="1"/>
</dbReference>
<accession>A0A318MZC8</accession>
<dbReference type="Pfam" id="PF04286">
    <property type="entry name" value="DUF445"/>
    <property type="match status" value="1"/>
</dbReference>
<protein>
    <submittedName>
        <fullName evidence="2">DUF445 domain-containing protein</fullName>
    </submittedName>
</protein>
<evidence type="ECO:0000256" key="1">
    <source>
        <dbReference type="SAM" id="Phobius"/>
    </source>
</evidence>
<dbReference type="SUPFAM" id="SSF48371">
    <property type="entry name" value="ARM repeat"/>
    <property type="match status" value="1"/>
</dbReference>